<dbReference type="EMBL" id="FONY01000035">
    <property type="protein sequence ID" value="SFF44756.1"/>
    <property type="molecule type" value="Genomic_DNA"/>
</dbReference>
<keyword evidence="7" id="KW-0175">Coiled coil</keyword>
<dbReference type="STRING" id="1003.SAMN04488541_103530"/>
<dbReference type="EC" id="2.1.1.72" evidence="2"/>
<keyword evidence="4" id="KW-0808">Transferase</keyword>
<evidence type="ECO:0000256" key="2">
    <source>
        <dbReference type="ARBA" id="ARBA00011900"/>
    </source>
</evidence>
<dbReference type="PRINTS" id="PR00507">
    <property type="entry name" value="N12N6MTFRASE"/>
</dbReference>
<feature type="domain" description="Type II methyltransferase M.TaqI-like" evidence="8">
    <location>
        <begin position="406"/>
        <end position="666"/>
    </location>
</feature>
<dbReference type="PROSITE" id="PS00092">
    <property type="entry name" value="N6_MTASE"/>
    <property type="match status" value="1"/>
</dbReference>
<dbReference type="OrthoDB" id="32195at2"/>
<evidence type="ECO:0000256" key="4">
    <source>
        <dbReference type="ARBA" id="ARBA00022679"/>
    </source>
</evidence>
<dbReference type="InterPro" id="IPR050953">
    <property type="entry name" value="N4_N6_ade-DNA_methylase"/>
</dbReference>
<dbReference type="InterPro" id="IPR011639">
    <property type="entry name" value="MethylTrfase_TaqI-like_dom"/>
</dbReference>
<dbReference type="GO" id="GO:0032259">
    <property type="term" value="P:methylation"/>
    <property type="evidence" value="ECO:0007669"/>
    <property type="project" value="UniProtKB-KW"/>
</dbReference>
<evidence type="ECO:0000256" key="3">
    <source>
        <dbReference type="ARBA" id="ARBA00022603"/>
    </source>
</evidence>
<dbReference type="GO" id="GO:0009007">
    <property type="term" value="F:site-specific DNA-methyltransferase (adenine-specific) activity"/>
    <property type="evidence" value="ECO:0007669"/>
    <property type="project" value="UniProtKB-EC"/>
</dbReference>
<evidence type="ECO:0000313" key="9">
    <source>
        <dbReference type="EMBL" id="SFF44756.1"/>
    </source>
</evidence>
<dbReference type="Gene3D" id="3.40.50.150">
    <property type="entry name" value="Vaccinia Virus protein VP39"/>
    <property type="match status" value="1"/>
</dbReference>
<accession>A0A1I2IVK4</accession>
<dbReference type="Proteomes" id="UP000199513">
    <property type="component" value="Unassembled WGS sequence"/>
</dbReference>
<comment type="similarity">
    <text evidence="1">Belongs to the N(4)/N(6)-methyltransferase family.</text>
</comment>
<comment type="catalytic activity">
    <reaction evidence="6">
        <text>a 2'-deoxyadenosine in DNA + S-adenosyl-L-methionine = an N(6)-methyl-2'-deoxyadenosine in DNA + S-adenosyl-L-homocysteine + H(+)</text>
        <dbReference type="Rhea" id="RHEA:15197"/>
        <dbReference type="Rhea" id="RHEA-COMP:12418"/>
        <dbReference type="Rhea" id="RHEA-COMP:12419"/>
        <dbReference type="ChEBI" id="CHEBI:15378"/>
        <dbReference type="ChEBI" id="CHEBI:57856"/>
        <dbReference type="ChEBI" id="CHEBI:59789"/>
        <dbReference type="ChEBI" id="CHEBI:90615"/>
        <dbReference type="ChEBI" id="CHEBI:90616"/>
        <dbReference type="EC" id="2.1.1.72"/>
    </reaction>
</comment>
<evidence type="ECO:0000256" key="5">
    <source>
        <dbReference type="ARBA" id="ARBA00022691"/>
    </source>
</evidence>
<evidence type="ECO:0000313" key="10">
    <source>
        <dbReference type="Proteomes" id="UP000199513"/>
    </source>
</evidence>
<dbReference type="AlphaFoldDB" id="A0A1I2IVK4"/>
<feature type="coiled-coil region" evidence="7">
    <location>
        <begin position="4"/>
        <end position="31"/>
    </location>
</feature>
<dbReference type="PANTHER" id="PTHR33841:SF5">
    <property type="entry name" value="DNA METHYLASE (MODIFICATION METHYLASE) (METHYLTRANSFERASE)-RELATED"/>
    <property type="match status" value="1"/>
</dbReference>
<protein>
    <recommendedName>
        <fullName evidence="2">site-specific DNA-methyltransferase (adenine-specific)</fullName>
        <ecNumber evidence="2">2.1.1.72</ecNumber>
    </recommendedName>
</protein>
<dbReference type="PANTHER" id="PTHR33841">
    <property type="entry name" value="DNA METHYLTRANSFERASE YEEA-RELATED"/>
    <property type="match status" value="1"/>
</dbReference>
<organism evidence="9 10">
    <name type="scientific">Thermoflexibacter ruber</name>
    <dbReference type="NCBI Taxonomy" id="1003"/>
    <lineage>
        <taxon>Bacteria</taxon>
        <taxon>Pseudomonadati</taxon>
        <taxon>Bacteroidota</taxon>
        <taxon>Cytophagia</taxon>
        <taxon>Cytophagales</taxon>
        <taxon>Thermoflexibacteraceae</taxon>
        <taxon>Thermoflexibacter</taxon>
    </lineage>
</organism>
<dbReference type="GO" id="GO:0006304">
    <property type="term" value="P:DNA modification"/>
    <property type="evidence" value="ECO:0007669"/>
    <property type="project" value="InterPro"/>
</dbReference>
<keyword evidence="5" id="KW-0949">S-adenosyl-L-methionine</keyword>
<evidence type="ECO:0000256" key="7">
    <source>
        <dbReference type="SAM" id="Coils"/>
    </source>
</evidence>
<reference evidence="9 10" key="1">
    <citation type="submission" date="2016-10" db="EMBL/GenBank/DDBJ databases">
        <authorList>
            <person name="de Groot N.N."/>
        </authorList>
    </citation>
    <scope>NUCLEOTIDE SEQUENCE [LARGE SCALE GENOMIC DNA]</scope>
    <source>
        <strain>GEY</strain>
        <strain evidence="10">DSM 9560</strain>
    </source>
</reference>
<dbReference type="RefSeq" id="WP_091548699.1">
    <property type="nucleotide sequence ID" value="NZ_FONY01000035.1"/>
</dbReference>
<proteinExistence type="inferred from homology"/>
<sequence length="1057" mass="122214">MPTLTQKVEIIQKYRERLQALNKELTKKELFKDLLHRLYAGSETVERVIDEMTGGAETTILNIPRKDKIRRGSADTLYNKIIIEFENDLKPNLKHAKEQLAGYLLGQFNSGEGYNFTLIASDFITWKVFAPDISQLNLLETLQEHELILNEVESASFTLDETNAEDFYFWIDQFLFKEEKQKATLRRMVEAFGQKSHVFIDCFRELSKQYNEIKKYGEIQVSVEQWRKFLSIAYGSFDASDDNFLIHTYLSVFAKLIAYSSISSKEFIEEAELAEIMSGKIFEKNNIDRFIENDFFHWVGNPQNFPMLTKVFRVIAQKIATYDFNDIDEDILKGVYQELIDLDTRHVLGEYYTPDWLCERIVNEYNFKKTDKILDPSCGSGSFLVAAIRRLKELHPEMTFEEISANIYGIDIHPLSVQIAKTNILILFGKEIRKKQKPIYINVILANSLLAPEGVENLFGGEFSLQIDKTQVILSTQILDDNFLFNAAIDICDSIANQTLHKSPIKKEALVNIIKNQTENHGFNGNISESFYKLYLAFKEVKEKKRDSIWSFIIKNIYMPYFFSKRFNYIIGNPPWFTYSSIKNEQYQNQLSVIAENYFVKPSAVRNFPHLEIAAIFMSYCSSYFLKDNGKLAFVLPRSFFSADQHDNTRSGKAKGFALTQIWDLNEVSPLFNVPSCVLFAEKSEVKKELPKEGLKGLSLAGRLPSHNCNWEIAQTKLKENPQTYFYIKQGKATAFSTRQQKIEHKINPYRKLFKQGATIVPRAFYFVQLNQASIDWEAKHTHLKTSKDIAKEAKAPWKGIKFSGRVETKFVFRTALAKSILPFSVHQPDLVVLPITIDVDEKQQKSIAIHTPDEFLDLGQMYVSIWFQDRDNIWNVLKTNKSKNMSGNDRLNFHRGLTQQNLNAPYLVIYTASAKDANAAVVKREDFDREFIVDSISYVYYTDSLKEANYLTAILNSTAPNLMMKDFQAKGLFGARHVHKKILDVYFPKFSEKNEKHSRLAELGRIAHEKTAEFLKNIDKDIKIEGLQLGKLRVEIKKNLSQEMQEIDEIVQEIIK</sequence>
<evidence type="ECO:0000259" key="8">
    <source>
        <dbReference type="Pfam" id="PF07669"/>
    </source>
</evidence>
<gene>
    <name evidence="9" type="ORF">SAMN04488541_103530</name>
</gene>
<dbReference type="SUPFAM" id="SSF53335">
    <property type="entry name" value="S-adenosyl-L-methionine-dependent methyltransferases"/>
    <property type="match status" value="1"/>
</dbReference>
<dbReference type="InterPro" id="IPR029063">
    <property type="entry name" value="SAM-dependent_MTases_sf"/>
</dbReference>
<name>A0A1I2IVK4_9BACT</name>
<evidence type="ECO:0000256" key="6">
    <source>
        <dbReference type="ARBA" id="ARBA00047942"/>
    </source>
</evidence>
<keyword evidence="3 9" id="KW-0489">Methyltransferase</keyword>
<dbReference type="Pfam" id="PF07669">
    <property type="entry name" value="Eco57I"/>
    <property type="match status" value="1"/>
</dbReference>
<dbReference type="InterPro" id="IPR002052">
    <property type="entry name" value="DNA_methylase_N6_adenine_CS"/>
</dbReference>
<evidence type="ECO:0000256" key="1">
    <source>
        <dbReference type="ARBA" id="ARBA00006594"/>
    </source>
</evidence>
<dbReference type="GO" id="GO:0003676">
    <property type="term" value="F:nucleic acid binding"/>
    <property type="evidence" value="ECO:0007669"/>
    <property type="project" value="InterPro"/>
</dbReference>
<keyword evidence="10" id="KW-1185">Reference proteome</keyword>